<organism evidence="1 2">
    <name type="scientific">Lentinus tigrinus ALCF2SS1-6</name>
    <dbReference type="NCBI Taxonomy" id="1328759"/>
    <lineage>
        <taxon>Eukaryota</taxon>
        <taxon>Fungi</taxon>
        <taxon>Dikarya</taxon>
        <taxon>Basidiomycota</taxon>
        <taxon>Agaricomycotina</taxon>
        <taxon>Agaricomycetes</taxon>
        <taxon>Polyporales</taxon>
        <taxon>Polyporaceae</taxon>
        <taxon>Lentinus</taxon>
    </lineage>
</organism>
<dbReference type="EMBL" id="ML122286">
    <property type="protein sequence ID" value="RPD56676.1"/>
    <property type="molecule type" value="Genomic_DNA"/>
</dbReference>
<protein>
    <submittedName>
        <fullName evidence="1">Uncharacterized protein</fullName>
    </submittedName>
</protein>
<accession>A0A5C2RZZ7</accession>
<evidence type="ECO:0000313" key="2">
    <source>
        <dbReference type="Proteomes" id="UP000313359"/>
    </source>
</evidence>
<dbReference type="AlphaFoldDB" id="A0A5C2RZZ7"/>
<sequence length="152" mass="16362">MSYHSSTSNEDWVVVAEPSVQPADGEDARGPVWDYTETLRISVGGDTGLCLEDVDADDVGTSITMLVDQANNALPREDDVGRIVVGISPDEGPFEFISELEYEGTTIGDVVTVIVERLLESGESDGDVWIFGLVRGENSHGQVVFSPDLEGE</sequence>
<keyword evidence="2" id="KW-1185">Reference proteome</keyword>
<dbReference type="Proteomes" id="UP000313359">
    <property type="component" value="Unassembled WGS sequence"/>
</dbReference>
<gene>
    <name evidence="1" type="ORF">L227DRAFT_249078</name>
</gene>
<reference evidence="1" key="1">
    <citation type="journal article" date="2018" name="Genome Biol. Evol.">
        <title>Genomics and development of Lentinus tigrinus, a white-rot wood-decaying mushroom with dimorphic fruiting bodies.</title>
        <authorList>
            <person name="Wu B."/>
            <person name="Xu Z."/>
            <person name="Knudson A."/>
            <person name="Carlson A."/>
            <person name="Chen N."/>
            <person name="Kovaka S."/>
            <person name="LaButti K."/>
            <person name="Lipzen A."/>
            <person name="Pennachio C."/>
            <person name="Riley R."/>
            <person name="Schakwitz W."/>
            <person name="Umezawa K."/>
            <person name="Ohm R.A."/>
            <person name="Grigoriev I.V."/>
            <person name="Nagy L.G."/>
            <person name="Gibbons J."/>
            <person name="Hibbett D."/>
        </authorList>
    </citation>
    <scope>NUCLEOTIDE SEQUENCE [LARGE SCALE GENOMIC DNA]</scope>
    <source>
        <strain evidence="1">ALCF2SS1-6</strain>
    </source>
</reference>
<name>A0A5C2RZZ7_9APHY</name>
<evidence type="ECO:0000313" key="1">
    <source>
        <dbReference type="EMBL" id="RPD56676.1"/>
    </source>
</evidence>
<proteinExistence type="predicted"/>